<evidence type="ECO:0000256" key="4">
    <source>
        <dbReference type="ARBA" id="ARBA00022827"/>
    </source>
</evidence>
<comment type="cofactor">
    <cofactor evidence="1">
        <name>FAD</name>
        <dbReference type="ChEBI" id="CHEBI:57692"/>
    </cofactor>
</comment>
<accession>A0A7M2SLT7</accession>
<keyword evidence="8" id="KW-1185">Reference proteome</keyword>
<dbReference type="PROSITE" id="PS51387">
    <property type="entry name" value="FAD_PCMH"/>
    <property type="match status" value="1"/>
</dbReference>
<evidence type="ECO:0000313" key="8">
    <source>
        <dbReference type="Proteomes" id="UP000594205"/>
    </source>
</evidence>
<dbReference type="InterPro" id="IPR006093">
    <property type="entry name" value="Oxy_OxRdtase_FAD_BS"/>
</dbReference>
<dbReference type="RefSeq" id="WP_194042911.1">
    <property type="nucleotide sequence ID" value="NZ_CP063373.1"/>
</dbReference>
<dbReference type="InterPro" id="IPR016166">
    <property type="entry name" value="FAD-bd_PCMH"/>
</dbReference>
<dbReference type="GO" id="GO:0071949">
    <property type="term" value="F:FAD binding"/>
    <property type="evidence" value="ECO:0007669"/>
    <property type="project" value="InterPro"/>
</dbReference>
<dbReference type="EMBL" id="CP063373">
    <property type="protein sequence ID" value="QOV36675.1"/>
    <property type="molecule type" value="Genomic_DNA"/>
</dbReference>
<dbReference type="InterPro" id="IPR016167">
    <property type="entry name" value="FAD-bd_PCMH_sub1"/>
</dbReference>
<evidence type="ECO:0000256" key="3">
    <source>
        <dbReference type="ARBA" id="ARBA00022630"/>
    </source>
</evidence>
<name>A0A7M2SLT7_9ACTN</name>
<comment type="similarity">
    <text evidence="2">Belongs to the oxygen-dependent FAD-linked oxidoreductase family.</text>
</comment>
<protein>
    <submittedName>
        <fullName evidence="7">FAD-binding oxidoreductase</fullName>
    </submittedName>
</protein>
<dbReference type="Gene3D" id="3.30.465.10">
    <property type="match status" value="1"/>
</dbReference>
<dbReference type="KEGG" id="sfeu:IM697_43060"/>
<dbReference type="InterPro" id="IPR016169">
    <property type="entry name" value="FAD-bd_PCMH_sub2"/>
</dbReference>
<organism evidence="7 8">
    <name type="scientific">Streptomyces ferrugineus</name>
    <dbReference type="NCBI Taxonomy" id="1413221"/>
    <lineage>
        <taxon>Bacteria</taxon>
        <taxon>Bacillati</taxon>
        <taxon>Actinomycetota</taxon>
        <taxon>Actinomycetes</taxon>
        <taxon>Kitasatosporales</taxon>
        <taxon>Streptomycetaceae</taxon>
        <taxon>Streptomyces</taxon>
    </lineage>
</organism>
<dbReference type="PROSITE" id="PS00862">
    <property type="entry name" value="OX2_COVAL_FAD"/>
    <property type="match status" value="1"/>
</dbReference>
<dbReference type="InterPro" id="IPR006094">
    <property type="entry name" value="Oxid_FAD_bind_N"/>
</dbReference>
<dbReference type="PANTHER" id="PTHR42973">
    <property type="entry name" value="BINDING OXIDOREDUCTASE, PUTATIVE (AFU_ORTHOLOGUE AFUA_1G17690)-RELATED"/>
    <property type="match status" value="1"/>
</dbReference>
<proteinExistence type="inferred from homology"/>
<dbReference type="InterPro" id="IPR050416">
    <property type="entry name" value="FAD-linked_Oxidoreductase"/>
</dbReference>
<sequence>MSPTSSTPTSPASPTYDDFTAGFRGAVLRAGDGGFDEARVVFNGRTADTPPALIARCADEDDVAAALRYASARDLPIAVRGGGHGADGYAMPGGALVLDLSGMREITVDPQTRTVRAQAGVVLGELDAAAQEHGLVVPSGTVTTTGIAGLTLGGGIGHLMRRFGATVDNLTGCEMITVDGRKVRADAKENPDLFWALRGGGGNFGVVTAFEYRAHLMGPGVVSGQIFYPGDQAAAVLSKLHAFMADAPRELGLGTTLTVALPLPGLPEETHGKPILILIPCYTGPVQNAEDIIGRLSTLGAPVVNTVGPTTWLKTNSMLDAIVPYGHRTAVRGGYLATLSEAVVGTLIERLADVPDTPGTMSTINVWSLGGAISEDVNEDDMAFSRTGASWLWECAPVWTERDQDARFDAWADATTSALRPYTLPNAYTNLTEDQGEAWRRGVFGSEAKYRRLAEVKAVWDPRNLLRHNKNIAPATGE</sequence>
<dbReference type="GO" id="GO:0016491">
    <property type="term" value="F:oxidoreductase activity"/>
    <property type="evidence" value="ECO:0007669"/>
    <property type="project" value="UniProtKB-KW"/>
</dbReference>
<dbReference type="Gene3D" id="3.30.43.10">
    <property type="entry name" value="Uridine Diphospho-n-acetylenolpyruvylglucosamine Reductase, domain 2"/>
    <property type="match status" value="1"/>
</dbReference>
<dbReference type="Pfam" id="PF01565">
    <property type="entry name" value="FAD_binding_4"/>
    <property type="match status" value="1"/>
</dbReference>
<evidence type="ECO:0000313" key="7">
    <source>
        <dbReference type="EMBL" id="QOV36675.1"/>
    </source>
</evidence>
<evidence type="ECO:0000256" key="1">
    <source>
        <dbReference type="ARBA" id="ARBA00001974"/>
    </source>
</evidence>
<reference evidence="7 8" key="1">
    <citation type="submission" date="2020-10" db="EMBL/GenBank/DDBJ databases">
        <title>Streptomyces ferrugineus complate genome analysis.</title>
        <authorList>
            <person name="Anwar N."/>
        </authorList>
    </citation>
    <scope>NUCLEOTIDE SEQUENCE [LARGE SCALE GENOMIC DNA]</scope>
    <source>
        <strain evidence="7 8">CCTCC AA2014009</strain>
    </source>
</reference>
<dbReference type="PANTHER" id="PTHR42973:SF39">
    <property type="entry name" value="FAD-BINDING PCMH-TYPE DOMAIN-CONTAINING PROTEIN"/>
    <property type="match status" value="1"/>
</dbReference>
<dbReference type="SUPFAM" id="SSF56176">
    <property type="entry name" value="FAD-binding/transporter-associated domain-like"/>
    <property type="match status" value="1"/>
</dbReference>
<dbReference type="InterPro" id="IPR012951">
    <property type="entry name" value="BBE"/>
</dbReference>
<evidence type="ECO:0000259" key="6">
    <source>
        <dbReference type="PROSITE" id="PS51387"/>
    </source>
</evidence>
<feature type="domain" description="FAD-binding PCMH-type" evidence="6">
    <location>
        <begin position="46"/>
        <end position="217"/>
    </location>
</feature>
<dbReference type="InterPro" id="IPR036318">
    <property type="entry name" value="FAD-bd_PCMH-like_sf"/>
</dbReference>
<keyword evidence="5" id="KW-0560">Oxidoreductase</keyword>
<evidence type="ECO:0000256" key="5">
    <source>
        <dbReference type="ARBA" id="ARBA00023002"/>
    </source>
</evidence>
<dbReference type="Gene3D" id="3.40.462.20">
    <property type="match status" value="1"/>
</dbReference>
<evidence type="ECO:0000256" key="2">
    <source>
        <dbReference type="ARBA" id="ARBA00005466"/>
    </source>
</evidence>
<dbReference type="AlphaFoldDB" id="A0A7M2SLT7"/>
<keyword evidence="4" id="KW-0274">FAD</keyword>
<gene>
    <name evidence="7" type="ORF">IM697_43060</name>
</gene>
<dbReference type="Proteomes" id="UP000594205">
    <property type="component" value="Chromosome"/>
</dbReference>
<dbReference type="Pfam" id="PF08031">
    <property type="entry name" value="BBE"/>
    <property type="match status" value="1"/>
</dbReference>
<keyword evidence="3" id="KW-0285">Flavoprotein</keyword>